<feature type="transmembrane region" description="Helical" evidence="1">
    <location>
        <begin position="381"/>
        <end position="406"/>
    </location>
</feature>
<accession>A0A975GD50</accession>
<feature type="transmembrane region" description="Helical" evidence="1">
    <location>
        <begin position="418"/>
        <end position="442"/>
    </location>
</feature>
<feature type="transmembrane region" description="Helical" evidence="1">
    <location>
        <begin position="975"/>
        <end position="999"/>
    </location>
</feature>
<dbReference type="Gene3D" id="1.20.1640.10">
    <property type="entry name" value="Multidrug efflux transporter AcrB transmembrane domain"/>
    <property type="match status" value="2"/>
</dbReference>
<evidence type="ECO:0000313" key="2">
    <source>
        <dbReference type="EMBL" id="QSZ42217.1"/>
    </source>
</evidence>
<gene>
    <name evidence="2" type="ORF">GJV85_08860</name>
</gene>
<dbReference type="InterPro" id="IPR001036">
    <property type="entry name" value="Acrflvin-R"/>
</dbReference>
<keyword evidence="1" id="KW-1133">Transmembrane helix</keyword>
<feature type="transmembrane region" description="Helical" evidence="1">
    <location>
        <begin position="905"/>
        <end position="925"/>
    </location>
</feature>
<dbReference type="PANTHER" id="PTHR32063:SF33">
    <property type="entry name" value="RND SUPERFAMILY EFFLUX PUMP PERMEASE COMPONENT"/>
    <property type="match status" value="1"/>
</dbReference>
<dbReference type="GO" id="GO:0005886">
    <property type="term" value="C:plasma membrane"/>
    <property type="evidence" value="ECO:0007669"/>
    <property type="project" value="TreeGrafter"/>
</dbReference>
<dbReference type="Gene3D" id="3.30.2090.10">
    <property type="entry name" value="Multidrug efflux transporter AcrB TolC docking domain, DN and DC subdomains"/>
    <property type="match status" value="2"/>
</dbReference>
<keyword evidence="1" id="KW-0472">Membrane</keyword>
<feature type="transmembrane region" description="Helical" evidence="1">
    <location>
        <begin position="517"/>
        <end position="535"/>
    </location>
</feature>
<feature type="transmembrane region" description="Helical" evidence="1">
    <location>
        <begin position="454"/>
        <end position="477"/>
    </location>
</feature>
<dbReference type="Gene3D" id="3.30.70.1320">
    <property type="entry name" value="Multidrug efflux transporter AcrB pore domain like"/>
    <property type="match status" value="1"/>
</dbReference>
<dbReference type="AlphaFoldDB" id="A0A975GD50"/>
<dbReference type="EMBL" id="CP046072">
    <property type="protein sequence ID" value="QSZ42217.1"/>
    <property type="molecule type" value="Genomic_DNA"/>
</dbReference>
<feature type="transmembrane region" description="Helical" evidence="1">
    <location>
        <begin position="931"/>
        <end position="955"/>
    </location>
</feature>
<feature type="transmembrane region" description="Helical" evidence="1">
    <location>
        <begin position="879"/>
        <end position="898"/>
    </location>
</feature>
<name>A0A975GD50_9BACT</name>
<dbReference type="SUPFAM" id="SSF82866">
    <property type="entry name" value="Multidrug efflux transporter AcrB transmembrane domain"/>
    <property type="match status" value="2"/>
</dbReference>
<dbReference type="SUPFAM" id="SSF82693">
    <property type="entry name" value="Multidrug efflux transporter AcrB pore domain, PN1, PN2, PC1 and PC2 subdomains"/>
    <property type="match status" value="2"/>
</dbReference>
<dbReference type="PANTHER" id="PTHR32063">
    <property type="match status" value="1"/>
</dbReference>
<dbReference type="Gene3D" id="3.30.70.1430">
    <property type="entry name" value="Multidrug efflux transporter AcrB pore domain"/>
    <property type="match status" value="2"/>
</dbReference>
<feature type="transmembrane region" description="Helical" evidence="1">
    <location>
        <begin position="1011"/>
        <end position="1030"/>
    </location>
</feature>
<evidence type="ECO:0000313" key="3">
    <source>
        <dbReference type="Proteomes" id="UP000671852"/>
    </source>
</evidence>
<sequence length="1046" mass="117196">MIRKFIEFSIEKPLLNHILLIFIFMLSAFAYLNIPKEIFPPMNMDKINISGGYAGTSADILDKMVVQTIEDDLQNIDELEEILTTIKNGSFSINADIKTGSDNVSVLNEVKDVVAAVKKDLPSDMSEPIAKIKAHAFPLVLIAIAGDFSTSELLEYADELKSELTKFKDLSEIAIRGDADEELEIKLNSEKIKAYGLKPTLVVSAISNISSIFPVGTIKQKAQHLYISTYNGEKKVKDIEDTIIGIGNVKLRIGDIADVSFKLADAIELSHYNGARNISINVTKSKDGNSIALVKDIRELLKKQTLKNPKITYSIYTDTSVWIKNRLNVVFSNIAFGLMLVFIAMLIFINRGIAFVVALGIPVSFMIGLIATEILGNSLNMLSLLGALIALGMLVDEAIVVAENIYRHLEEGMERKEAVIVGATEMFPAVLTATLTTVFAFLPMLLMTGEMGMFIKIIPIMITVLLLSSLFEAFYFLPLHAHQFLRVSNEGSFTKRFWEKMYSSYSRLLHFFFRRKFISLFIIVLSILSLTYVMMKNSKFQLFPDFDNTQVYVYGKVDINNELTDTEVIVTKLEKILLKNLDKENVASVTSVVGFKMDAKNRPEIGENMFHIFVDLHERAPVNIFDKYISPYLSLEYNAEVKKRVRDAQEIAEVIKELLKDEIKLQNDTDGIYEELVVKVPGAGVVANDIEISLSSDDSGNILQGLKKLQDELSKIEGVFNIADDADIGEKELKLRVNRYGQELGFNEEVVSSALRAYYLKGEYGKLFNSNGLVRIKLQSDMTKEIDSINQIELQIPQQEQFVSLKDICEFVYIQSFVTLKKEDGTRIRSVFASLDKTKMTSSEVIQKLEATLEELKNSGYKVDIKGEEKENNKNKKEMMQSAIMAIFLIFITLVWLFDSIKKSLIVISTIPLVLLGVYVGHWIMNLNLTMPGLIGVVGLAGVVVNDGLIMVDFIKKSKDTEELMSRAKTRLRPILLTSLTTVLGLLTLIFFASGQAVILQPMAVSLGFGIAWATVLNLIYVPLLFAVAYKIKPPVITLKQNKENE</sequence>
<proteinExistence type="predicted"/>
<feature type="transmembrane region" description="Helical" evidence="1">
    <location>
        <begin position="14"/>
        <end position="34"/>
    </location>
</feature>
<feature type="transmembrane region" description="Helical" evidence="1">
    <location>
        <begin position="329"/>
        <end position="348"/>
    </location>
</feature>
<dbReference type="PRINTS" id="PR00702">
    <property type="entry name" value="ACRIFLAVINRP"/>
</dbReference>
<reference evidence="2" key="2">
    <citation type="submission" date="2021-04" db="EMBL/GenBank/DDBJ databases">
        <title>Isolation and characterization of a novel species of the genus Sulfurimonas.</title>
        <authorList>
            <person name="Fukui M."/>
        </authorList>
    </citation>
    <scope>NUCLEOTIDE SEQUENCE</scope>
    <source>
        <strain evidence="2">H1576</strain>
    </source>
</reference>
<dbReference type="SUPFAM" id="SSF82714">
    <property type="entry name" value="Multidrug efflux transporter AcrB TolC docking domain, DN and DC subdomains"/>
    <property type="match status" value="1"/>
</dbReference>
<dbReference type="Gene3D" id="3.30.70.1440">
    <property type="entry name" value="Multidrug efflux transporter AcrB pore domain"/>
    <property type="match status" value="1"/>
</dbReference>
<dbReference type="RefSeq" id="WP_207561033.1">
    <property type="nucleotide sequence ID" value="NZ_CP046072.1"/>
</dbReference>
<dbReference type="GO" id="GO:0042910">
    <property type="term" value="F:xenobiotic transmembrane transporter activity"/>
    <property type="evidence" value="ECO:0007669"/>
    <property type="project" value="TreeGrafter"/>
</dbReference>
<keyword evidence="1" id="KW-0812">Transmembrane</keyword>
<feature type="transmembrane region" description="Helical" evidence="1">
    <location>
        <begin position="355"/>
        <end position="375"/>
    </location>
</feature>
<evidence type="ECO:0000256" key="1">
    <source>
        <dbReference type="SAM" id="Phobius"/>
    </source>
</evidence>
<keyword evidence="3" id="KW-1185">Reference proteome</keyword>
<reference evidence="2" key="1">
    <citation type="submission" date="2019-11" db="EMBL/GenBank/DDBJ databases">
        <authorList>
            <person name="Kojima H."/>
        </authorList>
    </citation>
    <scope>NUCLEOTIDE SEQUENCE</scope>
    <source>
        <strain evidence="2">H1576</strain>
    </source>
</reference>
<dbReference type="Pfam" id="PF00873">
    <property type="entry name" value="ACR_tran"/>
    <property type="match status" value="1"/>
</dbReference>
<dbReference type="InterPro" id="IPR027463">
    <property type="entry name" value="AcrB_DN_DC_subdom"/>
</dbReference>
<dbReference type="KEGG" id="saqt:GJV85_08860"/>
<dbReference type="Proteomes" id="UP000671852">
    <property type="component" value="Chromosome"/>
</dbReference>
<protein>
    <submittedName>
        <fullName evidence="2">MMPL family transporter</fullName>
    </submittedName>
</protein>
<organism evidence="2 3">
    <name type="scientific">Sulfurimonas aquatica</name>
    <dbReference type="NCBI Taxonomy" id="2672570"/>
    <lineage>
        <taxon>Bacteria</taxon>
        <taxon>Pseudomonadati</taxon>
        <taxon>Campylobacterota</taxon>
        <taxon>Epsilonproteobacteria</taxon>
        <taxon>Campylobacterales</taxon>
        <taxon>Sulfurimonadaceae</taxon>
        <taxon>Sulfurimonas</taxon>
    </lineage>
</organism>